<feature type="transmembrane region" description="Helical" evidence="1">
    <location>
        <begin position="29"/>
        <end position="48"/>
    </location>
</feature>
<comment type="caution">
    <text evidence="3">The sequence shown here is derived from an EMBL/GenBank/DDBJ whole genome shotgun (WGS) entry which is preliminary data.</text>
</comment>
<dbReference type="PANTHER" id="PTHR22911">
    <property type="entry name" value="ACYL-MALONYL CONDENSING ENZYME-RELATED"/>
    <property type="match status" value="1"/>
</dbReference>
<dbReference type="SUPFAM" id="SSF103481">
    <property type="entry name" value="Multidrug resistance efflux transporter EmrE"/>
    <property type="match status" value="2"/>
</dbReference>
<evidence type="ECO:0000313" key="4">
    <source>
        <dbReference type="Proteomes" id="UP000305887"/>
    </source>
</evidence>
<dbReference type="EMBL" id="VDFU01000003">
    <property type="protein sequence ID" value="TNC52101.1"/>
    <property type="molecule type" value="Genomic_DNA"/>
</dbReference>
<name>A0A5C4N731_9RHOB</name>
<keyword evidence="4" id="KW-1185">Reference proteome</keyword>
<keyword evidence="1" id="KW-1133">Transmembrane helix</keyword>
<feature type="transmembrane region" description="Helical" evidence="1">
    <location>
        <begin position="259"/>
        <end position="276"/>
    </location>
</feature>
<dbReference type="InterPro" id="IPR037185">
    <property type="entry name" value="EmrE-like"/>
</dbReference>
<dbReference type="OrthoDB" id="9815809at2"/>
<feature type="transmembrane region" description="Helical" evidence="1">
    <location>
        <begin position="168"/>
        <end position="187"/>
    </location>
</feature>
<feature type="transmembrane region" description="Helical" evidence="1">
    <location>
        <begin position="60"/>
        <end position="80"/>
    </location>
</feature>
<proteinExistence type="predicted"/>
<accession>A0A5C4N731</accession>
<evidence type="ECO:0000259" key="2">
    <source>
        <dbReference type="Pfam" id="PF00892"/>
    </source>
</evidence>
<feature type="domain" description="EamA" evidence="2">
    <location>
        <begin position="139"/>
        <end position="271"/>
    </location>
</feature>
<organism evidence="3 4">
    <name type="scientific">Rubellimicrobium rubrum</name>
    <dbReference type="NCBI Taxonomy" id="2585369"/>
    <lineage>
        <taxon>Bacteria</taxon>
        <taxon>Pseudomonadati</taxon>
        <taxon>Pseudomonadota</taxon>
        <taxon>Alphaproteobacteria</taxon>
        <taxon>Rhodobacterales</taxon>
        <taxon>Roseobacteraceae</taxon>
        <taxon>Rubellimicrobium</taxon>
    </lineage>
</organism>
<dbReference type="Pfam" id="PF00892">
    <property type="entry name" value="EamA"/>
    <property type="match status" value="2"/>
</dbReference>
<feature type="transmembrane region" description="Helical" evidence="1">
    <location>
        <begin position="114"/>
        <end position="132"/>
    </location>
</feature>
<evidence type="ECO:0000256" key="1">
    <source>
        <dbReference type="SAM" id="Phobius"/>
    </source>
</evidence>
<feature type="domain" description="EamA" evidence="2">
    <location>
        <begin position="6"/>
        <end position="128"/>
    </location>
</feature>
<feature type="transmembrane region" description="Helical" evidence="1">
    <location>
        <begin position="236"/>
        <end position="253"/>
    </location>
</feature>
<keyword evidence="1" id="KW-0812">Transmembrane</keyword>
<feature type="transmembrane region" description="Helical" evidence="1">
    <location>
        <begin position="138"/>
        <end position="156"/>
    </location>
</feature>
<dbReference type="PANTHER" id="PTHR22911:SF103">
    <property type="entry name" value="BLR2811 PROTEIN"/>
    <property type="match status" value="1"/>
</dbReference>
<keyword evidence="1" id="KW-0472">Membrane</keyword>
<dbReference type="Proteomes" id="UP000305887">
    <property type="component" value="Unassembled WGS sequence"/>
</dbReference>
<evidence type="ECO:0000313" key="3">
    <source>
        <dbReference type="EMBL" id="TNC52101.1"/>
    </source>
</evidence>
<dbReference type="Gene3D" id="1.10.3730.20">
    <property type="match status" value="1"/>
</dbReference>
<dbReference type="AlphaFoldDB" id="A0A5C4N731"/>
<feature type="transmembrane region" description="Helical" evidence="1">
    <location>
        <begin position="207"/>
        <end position="229"/>
    </location>
</feature>
<feature type="transmembrane region" description="Helical" evidence="1">
    <location>
        <begin position="86"/>
        <end position="105"/>
    </location>
</feature>
<gene>
    <name evidence="3" type="ORF">FHG66_04265</name>
</gene>
<dbReference type="GO" id="GO:0016020">
    <property type="term" value="C:membrane"/>
    <property type="evidence" value="ECO:0007669"/>
    <property type="project" value="InterPro"/>
</dbReference>
<reference evidence="3 4" key="1">
    <citation type="submission" date="2019-06" db="EMBL/GenBank/DDBJ databases">
        <title>YIM 131921 draft genome.</title>
        <authorList>
            <person name="Jiang L."/>
        </authorList>
    </citation>
    <scope>NUCLEOTIDE SEQUENCE [LARGE SCALE GENOMIC DNA]</scope>
    <source>
        <strain evidence="3 4">YIM 131921</strain>
    </source>
</reference>
<sequence>MLGFVVTAPLIDVASKLAAQTLPVGQVTAARFVVQGALMLPLAALGGHGLGLPLRLVGPVALRGLCLVVSTFAFVSAIDVMPLADALAIVFVMPFVLLILGRLVFGDAVGPRRIAACAVGFGGCLLVIQPSLAAFGFVALWPLATALSFAFYMLITRGLSPRMHPVPMQLHTSVLASAICLPVLWWAEGSGSPEFDAAWPQGWAWAWLLGVGAASAVSHMLMTVALRFAPSATLAPLNYLEIVTSVALGYLVFGDFPNALTWVGIGVIVASGLYVINRERLASAARGAEVPPPEAASHAAG</sequence>
<protein>
    <submittedName>
        <fullName evidence="3">DMT family transporter</fullName>
    </submittedName>
</protein>
<dbReference type="InterPro" id="IPR000620">
    <property type="entry name" value="EamA_dom"/>
</dbReference>